<keyword evidence="7" id="KW-1185">Reference proteome</keyword>
<name>A0A0C9YLA4_9AGAM</name>
<organism evidence="6 7">
    <name type="scientific">Pisolithus microcarpus 441</name>
    <dbReference type="NCBI Taxonomy" id="765257"/>
    <lineage>
        <taxon>Eukaryota</taxon>
        <taxon>Fungi</taxon>
        <taxon>Dikarya</taxon>
        <taxon>Basidiomycota</taxon>
        <taxon>Agaricomycotina</taxon>
        <taxon>Agaricomycetes</taxon>
        <taxon>Agaricomycetidae</taxon>
        <taxon>Boletales</taxon>
        <taxon>Sclerodermatineae</taxon>
        <taxon>Pisolithaceae</taxon>
        <taxon>Pisolithus</taxon>
    </lineage>
</organism>
<dbReference type="OrthoDB" id="2682989at2759"/>
<keyword evidence="4" id="KW-0560">Oxidoreductase</keyword>
<evidence type="ECO:0000256" key="3">
    <source>
        <dbReference type="ARBA" id="ARBA00022723"/>
    </source>
</evidence>
<dbReference type="Proteomes" id="UP000054018">
    <property type="component" value="Unassembled WGS sequence"/>
</dbReference>
<reference evidence="6 7" key="1">
    <citation type="submission" date="2014-04" db="EMBL/GenBank/DDBJ databases">
        <authorList>
            <consortium name="DOE Joint Genome Institute"/>
            <person name="Kuo A."/>
            <person name="Kohler A."/>
            <person name="Costa M.D."/>
            <person name="Nagy L.G."/>
            <person name="Floudas D."/>
            <person name="Copeland A."/>
            <person name="Barry K.W."/>
            <person name="Cichocki N."/>
            <person name="Veneault-Fourrey C."/>
            <person name="LaButti K."/>
            <person name="Lindquist E.A."/>
            <person name="Lipzen A."/>
            <person name="Lundell T."/>
            <person name="Morin E."/>
            <person name="Murat C."/>
            <person name="Sun H."/>
            <person name="Tunlid A."/>
            <person name="Henrissat B."/>
            <person name="Grigoriev I.V."/>
            <person name="Hibbett D.S."/>
            <person name="Martin F."/>
            <person name="Nordberg H.P."/>
            <person name="Cantor M.N."/>
            <person name="Hua S.X."/>
        </authorList>
    </citation>
    <scope>NUCLEOTIDE SEQUENCE [LARGE SCALE GENOMIC DNA]</scope>
    <source>
        <strain evidence="6 7">441</strain>
    </source>
</reference>
<protein>
    <submittedName>
        <fullName evidence="6">Uncharacterized protein</fullName>
    </submittedName>
</protein>
<reference evidence="7" key="2">
    <citation type="submission" date="2015-01" db="EMBL/GenBank/DDBJ databases">
        <title>Evolutionary Origins and Diversification of the Mycorrhizal Mutualists.</title>
        <authorList>
            <consortium name="DOE Joint Genome Institute"/>
            <consortium name="Mycorrhizal Genomics Consortium"/>
            <person name="Kohler A."/>
            <person name="Kuo A."/>
            <person name="Nagy L.G."/>
            <person name="Floudas D."/>
            <person name="Copeland A."/>
            <person name="Barry K.W."/>
            <person name="Cichocki N."/>
            <person name="Veneault-Fourrey C."/>
            <person name="LaButti K."/>
            <person name="Lindquist E.A."/>
            <person name="Lipzen A."/>
            <person name="Lundell T."/>
            <person name="Morin E."/>
            <person name="Murat C."/>
            <person name="Riley R."/>
            <person name="Ohm R."/>
            <person name="Sun H."/>
            <person name="Tunlid A."/>
            <person name="Henrissat B."/>
            <person name="Grigoriev I.V."/>
            <person name="Hibbett D.S."/>
            <person name="Martin F."/>
        </authorList>
    </citation>
    <scope>NUCLEOTIDE SEQUENCE [LARGE SCALE GENOMIC DNA]</scope>
    <source>
        <strain evidence="7">441</strain>
    </source>
</reference>
<dbReference type="PANTHER" id="PTHR46206">
    <property type="entry name" value="CYTOCHROME P450"/>
    <property type="match status" value="1"/>
</dbReference>
<gene>
    <name evidence="6" type="ORF">PISMIDRAFT_123300</name>
</gene>
<dbReference type="EMBL" id="KN834303">
    <property type="protein sequence ID" value="KIK11092.1"/>
    <property type="molecule type" value="Genomic_DNA"/>
</dbReference>
<proteinExistence type="inferred from homology"/>
<sequence>YLIGPEIDSNPYRISVERIHLTSNLGLYYPDIKDEVHTAFVYSTLRTTVPSTDLETIQEIVCRASNRVFVGLPLCRDHDWIDLNSRFAVDVATDANVLNMFPKYLVP</sequence>
<keyword evidence="3" id="KW-0479">Metal-binding</keyword>
<comment type="cofactor">
    <cofactor evidence="1">
        <name>heme</name>
        <dbReference type="ChEBI" id="CHEBI:30413"/>
    </cofactor>
</comment>
<evidence type="ECO:0000313" key="7">
    <source>
        <dbReference type="Proteomes" id="UP000054018"/>
    </source>
</evidence>
<keyword evidence="5" id="KW-0408">Iron</keyword>
<accession>A0A0C9YLA4</accession>
<evidence type="ECO:0000256" key="4">
    <source>
        <dbReference type="ARBA" id="ARBA00023002"/>
    </source>
</evidence>
<feature type="non-terminal residue" evidence="6">
    <location>
        <position position="107"/>
    </location>
</feature>
<evidence type="ECO:0000313" key="6">
    <source>
        <dbReference type="EMBL" id="KIK11092.1"/>
    </source>
</evidence>
<evidence type="ECO:0000256" key="2">
    <source>
        <dbReference type="ARBA" id="ARBA00010617"/>
    </source>
</evidence>
<dbReference type="HOGENOM" id="CLU_2270204_0_0_1"/>
<dbReference type="STRING" id="765257.A0A0C9YLA4"/>
<dbReference type="GO" id="GO:0046872">
    <property type="term" value="F:metal ion binding"/>
    <property type="evidence" value="ECO:0007669"/>
    <property type="project" value="UniProtKB-KW"/>
</dbReference>
<dbReference type="GO" id="GO:0016491">
    <property type="term" value="F:oxidoreductase activity"/>
    <property type="evidence" value="ECO:0007669"/>
    <property type="project" value="UniProtKB-KW"/>
</dbReference>
<evidence type="ECO:0000256" key="1">
    <source>
        <dbReference type="ARBA" id="ARBA00001971"/>
    </source>
</evidence>
<comment type="similarity">
    <text evidence="2">Belongs to the cytochrome P450 family.</text>
</comment>
<evidence type="ECO:0000256" key="5">
    <source>
        <dbReference type="ARBA" id="ARBA00023004"/>
    </source>
</evidence>
<dbReference type="AlphaFoldDB" id="A0A0C9YLA4"/>